<dbReference type="PANTHER" id="PTHR32305:SF15">
    <property type="entry name" value="PROTEIN RHSA-RELATED"/>
    <property type="match status" value="1"/>
</dbReference>
<name>A0A4R4QGF7_9ACTN</name>
<sequence length="3704" mass="404039">MRTYNSRGGLDDGDQDGWRWDGERRVALSGENSKPGSTVTRTDADGHLTVYAWNDPRYTSPEGSGAHDSIQFDSGPKQWVWTDGSTRLVEKYADSGRLLSQQDASGNIITYAYDASGRLAEVIDASSNQRLLLTYASFGTNTRLQKAETRALGVDTTGQPTGTLDAAVKQVEYGYDSAGRLTSVQADLTPSTIGDQATYATTYTYDGTSSRITSVSHSDGTRANFDYENERIKRVTDASGVQVFTYVQLAGGVVEANVTVDVGDGSPKLWTYVSDAKGQLVEIKTPPPAAGAARLSTRFSYDNDGNVKQIIDARSNTIDYEYDGAGNRRLERDTRGNTVVRTFDVRNQVITETRHGVPDPDGPGPQLPGAPVTNRFAYDPQARLRFAVSAEGVVVENRYATAGNGKGLLSQTVRYAGARFNVGPLTPQQALTEGELATWAGQQDKTQVELTEYTYDLRGDLSKVTAFATTNATGAGVLDAAAEVTEFVYDAHGDLLGSVARRAAGRVRRATKSTFVRDGLGRVITFVGAAGTVSTSYDDAANKVTVTTASGLAESSSFDDRGRLVGVTRSGDGTNRTTRSVYDAAGRLRMVEDALGGRRFLFYDAADRIRFTVDATGAVVGLEYNANGQEIARTSYRKLADTSGWYNAGTVTKDALTVGGAGSDVVVDALRDRVVRNDYDDTNRLATSTDAIGTASTTAYDGRSLVRQHQIGNRVSRFFYDRDDRQVGVVDPLGFLTEFRYDAAGRPAETIRYLHRIATLANASQPVWIGITNQIAFAGKQFEYRMPAYDPDGDELVYSFVGTPPSWLTLDTTSGIAILRGKPPVAITSYDVTVKADDQRAKSATASLTITVGNTPPTWTALPDSTAPKGNPEYRIVLPPATDVESAAAQLSYSMVSPLPAGLSFTATERRISGTPTTPGVYTLTARVTDHHGLSTDRSFTITVTHNGPTWAGIPNQTTFRFQSYSFPVPPATEPDGRPLVYSVVAKPAWLTFNPVTRELKGTAGDTKLETVVLRAEDPEGRAANLQFSIDVRKSPVEFNGDTNRPPTPTKTANLAAAPGDDTLADWRPADTAALRSYLYYDGQGRVVGAVDEQGFLTESAYNAETNIRQEIRYRTPVAVLSTDTLATLKAKAGTAKLISTVEFDDLGRISRTVAPDGTVTRPEYDGAGRLVREVRADGSDESRAGRIRLNAFGEETGVLRGEGDATLPANPTKAAIDAAVLARGARMDYDSLGRRTKALGPTHRTTLSFYDAENRLTHTINGALEVAETTYDANGQMASVRRYANPMLVENMLDLSGGPATQLAGKLPATDTRDQLTTYEYDRRGLLVKQTDAEGFITHRTYTQFGQLETETREISKVAGVTRSVTNRFDYDLRGGLRSQTADAGGINLSQGTSYDGQGRPIRSVDGAGKITTAAYGDGGRSMSVTDPLGRTTRSEFDLLGRVARQVDASEAETTYTYDDATRTATVTSPEEIQVSTRKTRHGEVAEVTDGSGGKTKYEYNQDGQLLKVFDETNILVRENTYDPSGRLETTTDGRGMVVRFGYDDADRVRERKVVSDNNLTTEHQFNSLGQTVTVVEGKGTIAQLVTSYTYDRMGRLKQVVVDPDGLRLLTRYDYNGLGEAVTIQRGTLETPNQQVTKFEFDNLGRKTKQIEAPSAVLGPGPASARDLTTEYRYDGAGRISRTIDADGNSSWTVYDAAGQITHLINAEGEVTHHRYDVNGRLLEARRYVNRLPAATLAGFGDIAGAVLPASDVNDQRSILSYDKDGRLRFTVTAVRDDKWAISENRYDPNGNVIETRRYDKFLLEARVTALDTAASPGLSVAEINAELTALGYGGDETLTKIQRTRFAYHANNRMRFTVDAQGAVSENVYDPMGALVATVRYAVKPVLTAYTQNAISAAVDRKNRNNRVTRFSYDSQGRLRYTLRVSANDAEGDATQHVVAEQTYDPVGRPGQTIQYTTRVGVLANYQVATIAAAVVTSSEDRRQVSVYDVAGRPIYTVRVLAAGAQGKHVVSKTDYDALGRVTQTTAYALEIGLANFAKATLDAATNTNKTAKDRTTTFVYDVLGRQRFVVAPDGALSETIYDAMSRPKERRRYHLLVDAATPRTEAALVQRRGSRALGDGTTRGERFGYDKAGRLRTTTDAKGTAEVSVYNGVGDRTSHTDRNAAVCTYVYDRLGRVRRKINPAIEVQLTGQSVQTLALEDVTSYDALGNLDSTTERANTVDSRTTDFDFDNVGRLTTTSLPGFFADPTAAGADPALVGRVYKDNAPGRFRRTVTLTYDVFGGIVRTQTKTGLTTTQSEYKTYDLLGRVVHDIDALNNVTSLSYTVFDEQESITRHSISVTGTPANGSHWTAAEIAPKLTADADSRTVTTMYDNAGRKSEVKEPSTGYFHGDRAERKNATSVTLTTDQATIGYAYNAFGQVRRESRKLDTTRWQDTWRYYDTVGRETRTVDALGQHATKAYDPFGNLTRIVEFEAPGLQGGDGLNEPGVNDGDRDRIIEFKYDVLDRRTEIRRLGAHYTQLDGDKYVDVENPRDLATAMQTFTYEPTGKVQTQKDGLGNITQLFYNALGQLTRTVEPARVYAAQNTIDPFRNASAGGVATVLLTPDAFGNVAKQSRIASTIGETLVTQHSYDAAGNFISTTDAKGNVSRRQVDYAGRVAKEIQPISVAQGGDFTYSHDLERRYFYDVTGRQTHTLDVFGDGPVRQQAGVQSLFNAFGEVTEERRVWGLASTPLSALSKAKTAVHKYDKAGHVIETTDGDGRNSFDYNIAGQVTRHEQRGQHPNTPKEQFRVTETGYDELGRPQIQRLPAFTALVSGAATLVTPLVTQDHDRWGNITVREEGRFVRNDTGVVLGQASTTRYEYNADSQLTAERLPRAMVANGLSESQVDVRHELRYDIVGRVVQEFDISSLPATPQFWQVERARSKKYDAVGQVISETDGTGVTTQYAYDAHGNRVAVRNGLGIIHFDTFDPNGNVLTQGVLRQAGGAVYDGGTGQTPVRVVFNDYRYDQANRRVGTGEAKNGDGSAMVRSLTKIDDRGFARINVNAGIRTTSEYSVLGHKIRETDANGQAHDWVYNLQPDPDVSDPLAPHIHKFGRLQSSTVGGNNTTSYNYNNFGELSGEAYTVPGVSGDSPEPRRIRTFHENGLLKRVSETLAAGAGSEDEGSWSTNDTTDYVYTPLGQLTKESFKHTGKKTIKKTVGAPPNQEVVYEQKPLPTVERITMTTYDVRGRLGTVSSTPGIPPDVDSLRRGAVELGFGYDELSNRRRVKANFTRPGSTTAEQERILFYDYDAEGRMTVVEGLGANGTVVAGRQGTTIKYDKIGRRLQAEKFVDTGQGTTAKGIGVSFAYFREEGYGYDDRNFLIAVSQRINKREYKPFVVSTPPDQIPLEESSAWTNAEIRQVDGRGALLKNDIFTAIISTGAKANEVTTTKPKATVERTYYDHGQLKDQKTTDHTGLLPDSNSHHDYDAAGVLTFHTFHQTKNPGNSSSKEFTNQYTHDYLLRFGGYKERLVTVVSSDPDLRSGETINRYDPSGRLVQQNITQPGGVIKERGLLYDVDDHVLAKDEFSTIGAAGRGAQDFTYAQGNLVAVVGSGVLKTEEFTSVFTPISASYPAPNPGSHVVSAGDSLATIAQLYFGDSSLWHLIADENNVAQSPADALPTTEEGKTYRIPNVVGNVHNTATTFMPYNLTAIIGDSTPYPR</sequence>
<feature type="non-terminal residue" evidence="4">
    <location>
        <position position="3704"/>
    </location>
</feature>
<dbReference type="OrthoDB" id="3795228at2"/>
<dbReference type="Gene3D" id="2.60.40.10">
    <property type="entry name" value="Immunoglobulins"/>
    <property type="match status" value="1"/>
</dbReference>
<feature type="compositionally biased region" description="Polar residues" evidence="2">
    <location>
        <begin position="1385"/>
        <end position="1397"/>
    </location>
</feature>
<dbReference type="InterPro" id="IPR006530">
    <property type="entry name" value="YD"/>
</dbReference>
<evidence type="ECO:0000256" key="2">
    <source>
        <dbReference type="SAM" id="MobiDB-lite"/>
    </source>
</evidence>
<organism evidence="4 5">
    <name type="scientific">Kribbella albertanoniae</name>
    <dbReference type="NCBI Taxonomy" id="1266829"/>
    <lineage>
        <taxon>Bacteria</taxon>
        <taxon>Bacillati</taxon>
        <taxon>Actinomycetota</taxon>
        <taxon>Actinomycetes</taxon>
        <taxon>Propionibacteriales</taxon>
        <taxon>Kribbellaceae</taxon>
        <taxon>Kribbella</taxon>
    </lineage>
</organism>
<keyword evidence="5" id="KW-1185">Reference proteome</keyword>
<evidence type="ECO:0000313" key="4">
    <source>
        <dbReference type="EMBL" id="TDC34687.1"/>
    </source>
</evidence>
<comment type="caution">
    <text evidence="4">The sequence shown here is derived from an EMBL/GenBank/DDBJ whole genome shotgun (WGS) entry which is preliminary data.</text>
</comment>
<evidence type="ECO:0000259" key="3">
    <source>
        <dbReference type="SMART" id="SM00736"/>
    </source>
</evidence>
<dbReference type="GO" id="GO:0005975">
    <property type="term" value="P:carbohydrate metabolic process"/>
    <property type="evidence" value="ECO:0007669"/>
    <property type="project" value="UniProtKB-ARBA"/>
</dbReference>
<dbReference type="InterPro" id="IPR050708">
    <property type="entry name" value="T6SS_VgrG/RHS"/>
</dbReference>
<dbReference type="NCBIfam" id="TIGR01643">
    <property type="entry name" value="YD_repeat_2x"/>
    <property type="match status" value="9"/>
</dbReference>
<reference evidence="4 5" key="1">
    <citation type="submission" date="2019-03" db="EMBL/GenBank/DDBJ databases">
        <title>Draft genome sequences of novel Actinobacteria.</title>
        <authorList>
            <person name="Sahin N."/>
            <person name="Ay H."/>
            <person name="Saygin H."/>
        </authorList>
    </citation>
    <scope>NUCLEOTIDE SEQUENCE [LARGE SCALE GENOMIC DNA]</scope>
    <source>
        <strain evidence="4 5">JCM 30547</strain>
    </source>
</reference>
<dbReference type="InterPro" id="IPR006644">
    <property type="entry name" value="Cadg"/>
</dbReference>
<keyword evidence="1" id="KW-0677">Repeat</keyword>
<protein>
    <recommendedName>
        <fullName evidence="3">Dystroglycan-type cadherin-like domain-containing protein</fullName>
    </recommendedName>
</protein>
<dbReference type="Pfam" id="PF25023">
    <property type="entry name" value="TEN_YD-shell"/>
    <property type="match status" value="2"/>
</dbReference>
<dbReference type="InterPro" id="IPR013783">
    <property type="entry name" value="Ig-like_fold"/>
</dbReference>
<dbReference type="InterPro" id="IPR056823">
    <property type="entry name" value="TEN-like_YD-shell"/>
</dbReference>
<dbReference type="SUPFAM" id="SSF49313">
    <property type="entry name" value="Cadherin-like"/>
    <property type="match status" value="3"/>
</dbReference>
<dbReference type="SMART" id="SM00736">
    <property type="entry name" value="CADG"/>
    <property type="match status" value="1"/>
</dbReference>
<dbReference type="GO" id="GO:0016020">
    <property type="term" value="C:membrane"/>
    <property type="evidence" value="ECO:0007669"/>
    <property type="project" value="InterPro"/>
</dbReference>
<dbReference type="InterPro" id="IPR031325">
    <property type="entry name" value="RHS_repeat"/>
</dbReference>
<gene>
    <name evidence="4" type="ORF">E1261_03415</name>
</gene>
<accession>A0A4R4QGF7</accession>
<dbReference type="GO" id="GO:0005509">
    <property type="term" value="F:calcium ion binding"/>
    <property type="evidence" value="ECO:0007669"/>
    <property type="project" value="InterPro"/>
</dbReference>
<proteinExistence type="predicted"/>
<feature type="region of interest" description="Disordered" evidence="2">
    <location>
        <begin position="1385"/>
        <end position="1406"/>
    </location>
</feature>
<dbReference type="InterPro" id="IPR015919">
    <property type="entry name" value="Cadherin-like_sf"/>
</dbReference>
<dbReference type="Pfam" id="PF05593">
    <property type="entry name" value="RHS_repeat"/>
    <property type="match status" value="5"/>
</dbReference>
<dbReference type="Pfam" id="PF05345">
    <property type="entry name" value="He_PIG"/>
    <property type="match status" value="3"/>
</dbReference>
<dbReference type="Proteomes" id="UP000295075">
    <property type="component" value="Unassembled WGS sequence"/>
</dbReference>
<evidence type="ECO:0000313" key="5">
    <source>
        <dbReference type="Proteomes" id="UP000295075"/>
    </source>
</evidence>
<dbReference type="EMBL" id="SMKA01000006">
    <property type="protein sequence ID" value="TDC34687.1"/>
    <property type="molecule type" value="Genomic_DNA"/>
</dbReference>
<dbReference type="Gene3D" id="2.180.10.10">
    <property type="entry name" value="RHS repeat-associated core"/>
    <property type="match status" value="12"/>
</dbReference>
<evidence type="ECO:0000256" key="1">
    <source>
        <dbReference type="ARBA" id="ARBA00022737"/>
    </source>
</evidence>
<feature type="region of interest" description="Disordered" evidence="2">
    <location>
        <begin position="1476"/>
        <end position="1496"/>
    </location>
</feature>
<dbReference type="PANTHER" id="PTHR32305">
    <property type="match status" value="1"/>
</dbReference>
<feature type="domain" description="Dystroglycan-type cadherin-like" evidence="3">
    <location>
        <begin position="766"/>
        <end position="859"/>
    </location>
</feature>